<reference evidence="12" key="1">
    <citation type="submission" date="2017-01" db="EMBL/GenBank/DDBJ databases">
        <authorList>
            <person name="Varghese N."/>
            <person name="Submissions S."/>
        </authorList>
    </citation>
    <scope>NUCLEOTIDE SEQUENCE [LARGE SCALE GENOMIC DNA]</scope>
    <source>
        <strain evidence="12">MNA4</strain>
    </source>
</reference>
<dbReference type="GO" id="GO:0006817">
    <property type="term" value="P:phosphate ion transport"/>
    <property type="evidence" value="ECO:0007669"/>
    <property type="project" value="UniProtKB-KW"/>
</dbReference>
<dbReference type="Proteomes" id="UP000187550">
    <property type="component" value="Unassembled WGS sequence"/>
</dbReference>
<organism evidence="11 12">
    <name type="scientific">Edaphobacillus lindanitolerans</name>
    <dbReference type="NCBI Taxonomy" id="550447"/>
    <lineage>
        <taxon>Bacteria</taxon>
        <taxon>Bacillati</taxon>
        <taxon>Bacillota</taxon>
        <taxon>Bacilli</taxon>
        <taxon>Bacillales</taxon>
        <taxon>Bacillaceae</taxon>
        <taxon>Edaphobacillus</taxon>
    </lineage>
</organism>
<protein>
    <submittedName>
        <fullName evidence="11">Phosphate ABC transporter substrate-binding protein, PhoT family</fullName>
    </submittedName>
</protein>
<evidence type="ECO:0000259" key="10">
    <source>
        <dbReference type="Pfam" id="PF12849"/>
    </source>
</evidence>
<evidence type="ECO:0000256" key="7">
    <source>
        <dbReference type="ARBA" id="ARBA00023139"/>
    </source>
</evidence>
<dbReference type="EMBL" id="FTPL01000003">
    <property type="protein sequence ID" value="SIT88549.1"/>
    <property type="molecule type" value="Genomic_DNA"/>
</dbReference>
<comment type="subcellular location">
    <subcellularLocation>
        <location evidence="2">Cell membrane</location>
        <topology evidence="2">Lipid-anchor</topology>
    </subcellularLocation>
</comment>
<evidence type="ECO:0000256" key="8">
    <source>
        <dbReference type="ARBA" id="ARBA00023288"/>
    </source>
</evidence>
<comment type="similarity">
    <text evidence="3">Belongs to the PstS family.</text>
</comment>
<sequence>MKVAGKIASLFLITLFILIFSIMPMLWVVFGGQTHWTPAFFGVLIGFITIIGLAFFGVRSRKVFYGVPAAILLAGLAASVPGIYVHSKPVVPAGEVALFDYMPFDGPKTAALDGPASFSIRDNIPVVDGATALYPVYAAFAQAVYPEKEYFPYEGEVMSNRTGQAYESLINGDVDLIFALAPSEAQKQRAETAGKELSLTPIGKEAFVFFVNRGNPVDNLSQEELRGIYSGETTDWSEIGGKRTKIRPYQRPADSGSQTALEGFMGDVPIMDAPTERTADLMSGIIEDVSNYRNFGGAIGFTFRCYSEEMVGNHDVKLLAVDGIEPTPDTIRSGAYPLTREIYAITAGTGNPNVGPFIEWILSEEGQSLVEKTGYVGVGE</sequence>
<evidence type="ECO:0000256" key="3">
    <source>
        <dbReference type="ARBA" id="ARBA00008725"/>
    </source>
</evidence>
<feature type="transmembrane region" description="Helical" evidence="9">
    <location>
        <begin position="63"/>
        <end position="84"/>
    </location>
</feature>
<dbReference type="InterPro" id="IPR050811">
    <property type="entry name" value="Phosphate_ABC_transporter"/>
</dbReference>
<feature type="transmembrane region" description="Helical" evidence="9">
    <location>
        <begin position="36"/>
        <end position="56"/>
    </location>
</feature>
<evidence type="ECO:0000256" key="4">
    <source>
        <dbReference type="ARBA" id="ARBA00011529"/>
    </source>
</evidence>
<dbReference type="GO" id="GO:0005886">
    <property type="term" value="C:plasma membrane"/>
    <property type="evidence" value="ECO:0007669"/>
    <property type="project" value="UniProtKB-SubCell"/>
</dbReference>
<dbReference type="InterPro" id="IPR024370">
    <property type="entry name" value="PBP_domain"/>
</dbReference>
<comment type="function">
    <text evidence="1">Part of the ABC transporter complex PstSACB involved in phosphate import.</text>
</comment>
<dbReference type="SUPFAM" id="SSF53850">
    <property type="entry name" value="Periplasmic binding protein-like II"/>
    <property type="match status" value="1"/>
</dbReference>
<keyword evidence="5" id="KW-0813">Transport</keyword>
<keyword evidence="12" id="KW-1185">Reference proteome</keyword>
<accession>A0A1U7PRR5</accession>
<dbReference type="PANTHER" id="PTHR30570">
    <property type="entry name" value="PERIPLASMIC PHOSPHATE BINDING COMPONENT OF PHOSPHATE ABC TRANSPORTER"/>
    <property type="match status" value="1"/>
</dbReference>
<name>A0A1U7PRR5_9BACI</name>
<feature type="domain" description="PBP" evidence="10">
    <location>
        <begin position="127"/>
        <end position="365"/>
    </location>
</feature>
<keyword evidence="6" id="KW-0732">Signal</keyword>
<evidence type="ECO:0000256" key="6">
    <source>
        <dbReference type="ARBA" id="ARBA00022729"/>
    </source>
</evidence>
<keyword evidence="8" id="KW-0449">Lipoprotein</keyword>
<keyword evidence="7" id="KW-0564">Palmitate</keyword>
<keyword evidence="5" id="KW-0592">Phosphate transport</keyword>
<dbReference type="Gene3D" id="3.40.190.10">
    <property type="entry name" value="Periplasmic binding protein-like II"/>
    <property type="match status" value="2"/>
</dbReference>
<proteinExistence type="inferred from homology"/>
<evidence type="ECO:0000313" key="11">
    <source>
        <dbReference type="EMBL" id="SIT88549.1"/>
    </source>
</evidence>
<gene>
    <name evidence="11" type="ORF">SAMN05428946_2291</name>
</gene>
<feature type="transmembrane region" description="Helical" evidence="9">
    <location>
        <begin position="7"/>
        <end position="30"/>
    </location>
</feature>
<dbReference type="AlphaFoldDB" id="A0A1U7PRR5"/>
<evidence type="ECO:0000256" key="1">
    <source>
        <dbReference type="ARBA" id="ARBA00002841"/>
    </source>
</evidence>
<comment type="subunit">
    <text evidence="4">The complex is composed of two ATP-binding proteins (PstB), two transmembrane proteins (PstC and PstA) and a solute-binding protein (PstS).</text>
</comment>
<keyword evidence="9" id="KW-1133">Transmembrane helix</keyword>
<keyword evidence="9" id="KW-0812">Transmembrane</keyword>
<dbReference type="STRING" id="550447.SAMN05428946_2291"/>
<dbReference type="PANTHER" id="PTHR30570:SF1">
    <property type="entry name" value="PHOSPHATE-BINDING PROTEIN PSTS"/>
    <property type="match status" value="1"/>
</dbReference>
<evidence type="ECO:0000256" key="2">
    <source>
        <dbReference type="ARBA" id="ARBA00004193"/>
    </source>
</evidence>
<evidence type="ECO:0000256" key="9">
    <source>
        <dbReference type="SAM" id="Phobius"/>
    </source>
</evidence>
<keyword evidence="9" id="KW-0472">Membrane</keyword>
<evidence type="ECO:0000256" key="5">
    <source>
        <dbReference type="ARBA" id="ARBA00022592"/>
    </source>
</evidence>
<dbReference type="Pfam" id="PF12849">
    <property type="entry name" value="PBP_like_2"/>
    <property type="match status" value="1"/>
</dbReference>
<evidence type="ECO:0000313" key="12">
    <source>
        <dbReference type="Proteomes" id="UP000187550"/>
    </source>
</evidence>